<dbReference type="OrthoDB" id="4500473at2759"/>
<reference evidence="1 2" key="1">
    <citation type="submission" date="2016-04" db="EMBL/GenBank/DDBJ databases">
        <title>A degradative enzymes factory behind the ericoid mycorrhizal symbiosis.</title>
        <authorList>
            <consortium name="DOE Joint Genome Institute"/>
            <person name="Martino E."/>
            <person name="Morin E."/>
            <person name="Grelet G."/>
            <person name="Kuo A."/>
            <person name="Kohler A."/>
            <person name="Daghino S."/>
            <person name="Barry K."/>
            <person name="Choi C."/>
            <person name="Cichocki N."/>
            <person name="Clum A."/>
            <person name="Copeland A."/>
            <person name="Hainaut M."/>
            <person name="Haridas S."/>
            <person name="Labutti K."/>
            <person name="Lindquist E."/>
            <person name="Lipzen A."/>
            <person name="Khouja H.-R."/>
            <person name="Murat C."/>
            <person name="Ohm R."/>
            <person name="Olson A."/>
            <person name="Spatafora J."/>
            <person name="Veneault-Fourrey C."/>
            <person name="Henrissat B."/>
            <person name="Grigoriev I."/>
            <person name="Martin F."/>
            <person name="Perotto S."/>
        </authorList>
    </citation>
    <scope>NUCLEOTIDE SEQUENCE [LARGE SCALE GENOMIC DNA]</scope>
    <source>
        <strain evidence="1 2">F</strain>
    </source>
</reference>
<organism evidence="1 2">
    <name type="scientific">Hyaloscypha variabilis (strain UAMH 11265 / GT02V1 / F)</name>
    <name type="common">Meliniomyces variabilis</name>
    <dbReference type="NCBI Taxonomy" id="1149755"/>
    <lineage>
        <taxon>Eukaryota</taxon>
        <taxon>Fungi</taxon>
        <taxon>Dikarya</taxon>
        <taxon>Ascomycota</taxon>
        <taxon>Pezizomycotina</taxon>
        <taxon>Leotiomycetes</taxon>
        <taxon>Helotiales</taxon>
        <taxon>Hyaloscyphaceae</taxon>
        <taxon>Hyaloscypha</taxon>
        <taxon>Hyaloscypha variabilis</taxon>
    </lineage>
</organism>
<accession>A0A2J6R9D2</accession>
<protein>
    <submittedName>
        <fullName evidence="1">Uncharacterized protein</fullName>
    </submittedName>
</protein>
<dbReference type="Proteomes" id="UP000235786">
    <property type="component" value="Unassembled WGS sequence"/>
</dbReference>
<dbReference type="AlphaFoldDB" id="A0A2J6R9D2"/>
<gene>
    <name evidence="1" type="ORF">L207DRAFT_637536</name>
</gene>
<sequence>MSFSQVKKYFLVPDLSIPAPPNSPLALGRVIHDKLNPVRCLNKNDSIAIPPDDVYKDKKTEWSHEAENQSSGRHSIWSRYIYGLFGWSTGATFDDSIISDYVFEVLETTFFEPSDDYIKDVMWTPSLESFLEASRFNKPVYMITGLKVARGVRAKSRKVSGIEGRATASATLGVVLGAQGNVEGETAGRLRQITADSFEGSTDIVIAYRLRKITCSRTMEVKHEEETSGAILGIEDEASGSLRSYHVATISREDAAADDSDASKMFLALDDVDEKECQCFVPIK</sequence>
<dbReference type="EMBL" id="KZ613952">
    <property type="protein sequence ID" value="PMD35139.1"/>
    <property type="molecule type" value="Genomic_DNA"/>
</dbReference>
<evidence type="ECO:0000313" key="1">
    <source>
        <dbReference type="EMBL" id="PMD35139.1"/>
    </source>
</evidence>
<keyword evidence="2" id="KW-1185">Reference proteome</keyword>
<dbReference type="STRING" id="1149755.A0A2J6R9D2"/>
<proteinExistence type="predicted"/>
<name>A0A2J6R9D2_HYAVF</name>
<evidence type="ECO:0000313" key="2">
    <source>
        <dbReference type="Proteomes" id="UP000235786"/>
    </source>
</evidence>